<keyword evidence="2" id="KW-1185">Reference proteome</keyword>
<gene>
    <name evidence="1" type="ORF">SAMN05216516_10456</name>
</gene>
<accession>A0A1I4XCH4</accession>
<sequence length="69" mass="8135">MQIGRPHLNDLLSHREPRRSGYEQKLKYMNFKKLLINFMLIKNNICTHTFAPIVDRDDFATMLKSITIG</sequence>
<name>A0A1I4XCH4_9GAMM</name>
<dbReference type="AlphaFoldDB" id="A0A1I4XCH4"/>
<dbReference type="STRING" id="1367852.SAMN05216516_10456"/>
<reference evidence="2" key="1">
    <citation type="submission" date="2016-10" db="EMBL/GenBank/DDBJ databases">
        <authorList>
            <person name="Varghese N."/>
            <person name="Submissions S."/>
        </authorList>
    </citation>
    <scope>NUCLEOTIDE SEQUENCE [LARGE SCALE GENOMIC DNA]</scope>
    <source>
        <strain evidence="2">N6PO6</strain>
    </source>
</reference>
<dbReference type="EMBL" id="FOVC01000004">
    <property type="protein sequence ID" value="SFN23604.1"/>
    <property type="molecule type" value="Genomic_DNA"/>
</dbReference>
<proteinExistence type="predicted"/>
<dbReference type="Proteomes" id="UP000242222">
    <property type="component" value="Unassembled WGS sequence"/>
</dbReference>
<protein>
    <submittedName>
        <fullName evidence="1">Uncharacterized protein</fullName>
    </submittedName>
</protein>
<evidence type="ECO:0000313" key="2">
    <source>
        <dbReference type="Proteomes" id="UP000242222"/>
    </source>
</evidence>
<organism evidence="1 2">
    <name type="scientific">Izhakiella capsodis</name>
    <dbReference type="NCBI Taxonomy" id="1367852"/>
    <lineage>
        <taxon>Bacteria</taxon>
        <taxon>Pseudomonadati</taxon>
        <taxon>Pseudomonadota</taxon>
        <taxon>Gammaproteobacteria</taxon>
        <taxon>Enterobacterales</taxon>
        <taxon>Erwiniaceae</taxon>
        <taxon>Izhakiella</taxon>
    </lineage>
</organism>
<evidence type="ECO:0000313" key="1">
    <source>
        <dbReference type="EMBL" id="SFN23604.1"/>
    </source>
</evidence>